<dbReference type="RefSeq" id="XP_040629861.1">
    <property type="nucleotide sequence ID" value="XM_040768207.1"/>
</dbReference>
<protein>
    <recommendedName>
        <fullName evidence="3">F-box domain-containing protein</fullName>
    </recommendedName>
</protein>
<accession>M5GAI8</accession>
<proteinExistence type="predicted"/>
<dbReference type="GeneID" id="63683269"/>
<dbReference type="EMBL" id="JH795860">
    <property type="protein sequence ID" value="EJU02967.1"/>
    <property type="molecule type" value="Genomic_DNA"/>
</dbReference>
<dbReference type="Gene3D" id="3.80.10.10">
    <property type="entry name" value="Ribonuclease Inhibitor"/>
    <property type="match status" value="1"/>
</dbReference>
<name>M5GAI8_DACPD</name>
<evidence type="ECO:0008006" key="3">
    <source>
        <dbReference type="Google" id="ProtNLM"/>
    </source>
</evidence>
<gene>
    <name evidence="1" type="ORF">DACRYDRAFT_106145</name>
</gene>
<organism evidence="1 2">
    <name type="scientific">Dacryopinax primogenitus (strain DJM 731)</name>
    <name type="common">Brown rot fungus</name>
    <dbReference type="NCBI Taxonomy" id="1858805"/>
    <lineage>
        <taxon>Eukaryota</taxon>
        <taxon>Fungi</taxon>
        <taxon>Dikarya</taxon>
        <taxon>Basidiomycota</taxon>
        <taxon>Agaricomycotina</taxon>
        <taxon>Dacrymycetes</taxon>
        <taxon>Dacrymycetales</taxon>
        <taxon>Dacrymycetaceae</taxon>
        <taxon>Dacryopinax</taxon>
    </lineage>
</organism>
<evidence type="ECO:0000313" key="1">
    <source>
        <dbReference type="EMBL" id="EJU02967.1"/>
    </source>
</evidence>
<dbReference type="Proteomes" id="UP000030653">
    <property type="component" value="Unassembled WGS sequence"/>
</dbReference>
<dbReference type="SUPFAM" id="SSF52047">
    <property type="entry name" value="RNI-like"/>
    <property type="match status" value="1"/>
</dbReference>
<evidence type="ECO:0000313" key="2">
    <source>
        <dbReference type="Proteomes" id="UP000030653"/>
    </source>
</evidence>
<sequence length="547" mass="62285">MKRGTTVCDLTSARWHSIWSIDELVLMIFEHCELRSAACLARTCHRLYTLGIPLIWTSPPLTALITLAESTADIFASSSRTHCNWKSWLWCNKPIPQPTNSPRSRRLKFFSQFVTDLILTDPSDSFESPEIEILLEVIQQESVESLFPRLQSLVIIIHRPEFLQCILPFASRNLSWIKIFLAPPNTDQVLGGSGYGIFLPHLCTLPRLDSLTLFGSDTISKDELHFISTILRTFPDLEAFDAWRMKADDEFFRRLSSTRNLVTLRIQLGLIVPTLDSVSLPHLESLIIEYSSNTDLSVLLDHLHAPVLRRIQLDFHWELGALAFDSPAGFNGPAYRLVSERIAASWSQSLEDLTISRVGQLQIEKESLRIWDMDSFRPMLSCHQLRKFLIAPPIRLDAQDADLVQIGQSWPKIRELSLTGYGSPISSRRPCAGAEGLLALVGNCHELEVLELSINLQSLGALIPNIKNWPEEYATVRNPNLRNLYVHDCLICDVDNTSMFVRRLFPNLETFRYARKELFPMSGNAPTESERMVCMQRIQKELGLEEE</sequence>
<dbReference type="HOGENOM" id="CLU_520759_0_0_1"/>
<keyword evidence="2" id="KW-1185">Reference proteome</keyword>
<dbReference type="OrthoDB" id="2447803at2759"/>
<reference evidence="1 2" key="1">
    <citation type="journal article" date="2012" name="Science">
        <title>The Paleozoic origin of enzymatic lignin decomposition reconstructed from 31 fungal genomes.</title>
        <authorList>
            <person name="Floudas D."/>
            <person name="Binder M."/>
            <person name="Riley R."/>
            <person name="Barry K."/>
            <person name="Blanchette R.A."/>
            <person name="Henrissat B."/>
            <person name="Martinez A.T."/>
            <person name="Otillar R."/>
            <person name="Spatafora J.W."/>
            <person name="Yadav J.S."/>
            <person name="Aerts A."/>
            <person name="Benoit I."/>
            <person name="Boyd A."/>
            <person name="Carlson A."/>
            <person name="Copeland A."/>
            <person name="Coutinho P.M."/>
            <person name="de Vries R.P."/>
            <person name="Ferreira P."/>
            <person name="Findley K."/>
            <person name="Foster B."/>
            <person name="Gaskell J."/>
            <person name="Glotzer D."/>
            <person name="Gorecki P."/>
            <person name="Heitman J."/>
            <person name="Hesse C."/>
            <person name="Hori C."/>
            <person name="Igarashi K."/>
            <person name="Jurgens J.A."/>
            <person name="Kallen N."/>
            <person name="Kersten P."/>
            <person name="Kohler A."/>
            <person name="Kuees U."/>
            <person name="Kumar T.K.A."/>
            <person name="Kuo A."/>
            <person name="LaButti K."/>
            <person name="Larrondo L.F."/>
            <person name="Lindquist E."/>
            <person name="Ling A."/>
            <person name="Lombard V."/>
            <person name="Lucas S."/>
            <person name="Lundell T."/>
            <person name="Martin R."/>
            <person name="McLaughlin D.J."/>
            <person name="Morgenstern I."/>
            <person name="Morin E."/>
            <person name="Murat C."/>
            <person name="Nagy L.G."/>
            <person name="Nolan M."/>
            <person name="Ohm R.A."/>
            <person name="Patyshakuliyeva A."/>
            <person name="Rokas A."/>
            <person name="Ruiz-Duenas F.J."/>
            <person name="Sabat G."/>
            <person name="Salamov A."/>
            <person name="Samejima M."/>
            <person name="Schmutz J."/>
            <person name="Slot J.C."/>
            <person name="St John F."/>
            <person name="Stenlid J."/>
            <person name="Sun H."/>
            <person name="Sun S."/>
            <person name="Syed K."/>
            <person name="Tsang A."/>
            <person name="Wiebenga A."/>
            <person name="Young D."/>
            <person name="Pisabarro A."/>
            <person name="Eastwood D.C."/>
            <person name="Martin F."/>
            <person name="Cullen D."/>
            <person name="Grigoriev I.V."/>
            <person name="Hibbett D.S."/>
        </authorList>
    </citation>
    <scope>NUCLEOTIDE SEQUENCE [LARGE SCALE GENOMIC DNA]</scope>
    <source>
        <strain evidence="1 2">DJM-731 SS1</strain>
    </source>
</reference>
<dbReference type="InterPro" id="IPR032675">
    <property type="entry name" value="LRR_dom_sf"/>
</dbReference>
<dbReference type="AlphaFoldDB" id="M5GAI8"/>